<dbReference type="Pfam" id="PF13635">
    <property type="entry name" value="DUF4143"/>
    <property type="match status" value="1"/>
</dbReference>
<evidence type="ECO:0000313" key="3">
    <source>
        <dbReference type="EMBL" id="CAB4823355.1"/>
    </source>
</evidence>
<dbReference type="PANTHER" id="PTHR43566">
    <property type="entry name" value="CONSERVED PROTEIN"/>
    <property type="match status" value="1"/>
</dbReference>
<dbReference type="InterPro" id="IPR025420">
    <property type="entry name" value="DUF4143"/>
</dbReference>
<protein>
    <submittedName>
        <fullName evidence="3">Unannotated protein</fullName>
    </submittedName>
</protein>
<dbReference type="InterPro" id="IPR041682">
    <property type="entry name" value="AAA_14"/>
</dbReference>
<sequence length="418" mass="46154">MINYLPRLADKQLRNRLAALGAVAIEGPKACGKTATARQCASSEVLLDIDIDAVRAVSIDPRLVLPGPTPRLIDEWQRHPLIWDAVRRAVDDRSAPGQFILTGSAIPNDNTARHSGAGRITVMRMRPMTMFEQRKSTGVISLDALMSGDSPTSAQSELDIHAYAKQVITGGWPQLINEDLAVAQQFITSYIDLVIEHDIEEATGVHRNPRLVRRFMYSYAQLTAHPARLSTIIGRARGEEAHEAALSRWAADPYLDALRRLMIVDEIEPWAPSLRSRTRLTSTPKRHLTDPSLAACLLGTSPQGLINDLKTFGFLFESLVARDIRVYAETNGARVYHYREQSGHLEADLIVEHTDGRWAAFEVKLGGTLIDEAAKSLLHLARSRIATPPVALAVVTTTEYAYLRPDGIWIIPLGCLGP</sequence>
<dbReference type="Pfam" id="PF13173">
    <property type="entry name" value="AAA_14"/>
    <property type="match status" value="1"/>
</dbReference>
<evidence type="ECO:0000259" key="1">
    <source>
        <dbReference type="Pfam" id="PF13173"/>
    </source>
</evidence>
<organism evidence="3">
    <name type="scientific">freshwater metagenome</name>
    <dbReference type="NCBI Taxonomy" id="449393"/>
    <lineage>
        <taxon>unclassified sequences</taxon>
        <taxon>metagenomes</taxon>
        <taxon>ecological metagenomes</taxon>
    </lineage>
</organism>
<reference evidence="3" key="1">
    <citation type="submission" date="2020-05" db="EMBL/GenBank/DDBJ databases">
        <authorList>
            <person name="Chiriac C."/>
            <person name="Salcher M."/>
            <person name="Ghai R."/>
            <person name="Kavagutti S V."/>
        </authorList>
    </citation>
    <scope>NUCLEOTIDE SEQUENCE</scope>
</reference>
<dbReference type="EMBL" id="CAFABK010000008">
    <property type="protein sequence ID" value="CAB4823355.1"/>
    <property type="molecule type" value="Genomic_DNA"/>
</dbReference>
<feature type="domain" description="AAA" evidence="1">
    <location>
        <begin position="22"/>
        <end position="132"/>
    </location>
</feature>
<gene>
    <name evidence="3" type="ORF">UFOPK3204_00302</name>
</gene>
<proteinExistence type="predicted"/>
<dbReference type="PANTHER" id="PTHR43566:SF2">
    <property type="entry name" value="DUF4143 DOMAIN-CONTAINING PROTEIN"/>
    <property type="match status" value="1"/>
</dbReference>
<accession>A0A6J6ZR54</accession>
<name>A0A6J6ZR54_9ZZZZ</name>
<evidence type="ECO:0000259" key="2">
    <source>
        <dbReference type="Pfam" id="PF13635"/>
    </source>
</evidence>
<dbReference type="AlphaFoldDB" id="A0A6J6ZR54"/>
<feature type="domain" description="DUF4143" evidence="2">
    <location>
        <begin position="196"/>
        <end position="365"/>
    </location>
</feature>